<proteinExistence type="inferred from homology"/>
<feature type="compositionally biased region" description="Basic and acidic residues" evidence="8">
    <location>
        <begin position="686"/>
        <end position="697"/>
    </location>
</feature>
<dbReference type="PROSITE" id="PS50156">
    <property type="entry name" value="SSD"/>
    <property type="match status" value="1"/>
</dbReference>
<gene>
    <name evidence="11" type="primary">Ptchd3</name>
    <name evidence="11" type="ORF">TNCT_706731</name>
</gene>
<feature type="transmembrane region" description="Helical" evidence="9">
    <location>
        <begin position="42"/>
        <end position="63"/>
    </location>
</feature>
<dbReference type="FunFam" id="1.20.1640.10:FF:000013">
    <property type="entry name" value="PaTched Related family"/>
    <property type="match status" value="1"/>
</dbReference>
<dbReference type="InterPro" id="IPR051697">
    <property type="entry name" value="Patched_domain-protein"/>
</dbReference>
<feature type="transmembrane region" description="Helical" evidence="9">
    <location>
        <begin position="83"/>
        <end position="102"/>
    </location>
</feature>
<sequence>MLDWVKSKPWLGVLGCFSSAVAVGAAFGLTVYCGLEFIGLNLAAPFLMLGIGMDDTFVLLAAWRRTDDRLSVPERLAHTYADAGVSITITSLTNFISFWIGVITPFPCVRIFCIYTAMSVLFTYIYHVTFFGGCMALSGYAEQRNLHSFICVPTMPKSLAQERGGCFMLFCTGGRNPLDPDNPIDNQENMMMKFFRDKLGVFLSKKPVKFIIIVSFLVYLGIGLWGCTQVKEGLERFKMARYDSYSLDYYDLEDKYFRKYPYRIQVVINQTLDYSDPKVQDEIEDLLYRLESNRLMAGPRFTESWLRIYHRFLKDSRTQVFLQGYNMSKKEDFYKGIHQVFFRLSQNYFQQDIKFNEDFTEITAARFVLQTENIMDANDEKNMLLELRAIAANSTLPVVVFNQLFVLFDQFLLIKETSIQAVGVATAVMMLISFIFIPIPSCALWVAFSIFSIEIGVVGYMSWWNVNLDAISMINLILCIGFSVDYSAHITYAYISSEQKDPDIRMKNALHSLGLPIAQGSVSTLLGIVILNAAPSYIFTVFFKTVFLVILFAAVHGLLLLPVLLSMTDGWCSGAKKGGDATTEKEGSPPFYITSQHDDILANKDGKISVPTYKTLADPHFPAIMEEPKYKTAATWTDNADLDQGIGTSGESSDGSWRGGNDEIIDHGNQLHGSSSQLTSVGQPHESPRSREREDHVNPGFVDDDGIRASDRSQMKAYHQSNMDGKLNYTERWDDLHAQQGPPTKNHSGGKDLQNRRNSEPDSPLSRYMARLNSGYVREFQMPL</sequence>
<evidence type="ECO:0000256" key="6">
    <source>
        <dbReference type="ARBA" id="ARBA00023136"/>
    </source>
</evidence>
<feature type="compositionally biased region" description="Basic and acidic residues" evidence="8">
    <location>
        <begin position="749"/>
        <end position="760"/>
    </location>
</feature>
<feature type="transmembrane region" description="Helical" evidence="9">
    <location>
        <begin position="509"/>
        <end position="531"/>
    </location>
</feature>
<dbReference type="GO" id="GO:0005886">
    <property type="term" value="C:plasma membrane"/>
    <property type="evidence" value="ECO:0007669"/>
    <property type="project" value="UniProtKB-SubCell"/>
</dbReference>
<name>A0A8X6GK11_TRICU</name>
<feature type="compositionally biased region" description="Basic and acidic residues" evidence="8">
    <location>
        <begin position="705"/>
        <end position="714"/>
    </location>
</feature>
<evidence type="ECO:0000259" key="10">
    <source>
        <dbReference type="PROSITE" id="PS50156"/>
    </source>
</evidence>
<comment type="caution">
    <text evidence="11">The sequence shown here is derived from an EMBL/GenBank/DDBJ whole genome shotgun (WGS) entry which is preliminary data.</text>
</comment>
<feature type="transmembrane region" description="Helical" evidence="9">
    <location>
        <begin position="390"/>
        <end position="413"/>
    </location>
</feature>
<feature type="transmembrane region" description="Helical" evidence="9">
    <location>
        <begin position="208"/>
        <end position="228"/>
    </location>
</feature>
<dbReference type="PANTHER" id="PTHR10796:SF92">
    <property type="entry name" value="PATCHED-RELATED, ISOFORM A"/>
    <property type="match status" value="1"/>
</dbReference>
<feature type="domain" description="SSD" evidence="10">
    <location>
        <begin position="1"/>
        <end position="137"/>
    </location>
</feature>
<evidence type="ECO:0000256" key="4">
    <source>
        <dbReference type="ARBA" id="ARBA00022692"/>
    </source>
</evidence>
<dbReference type="InterPro" id="IPR000731">
    <property type="entry name" value="SSD"/>
</dbReference>
<organism evidence="11 12">
    <name type="scientific">Trichonephila clavata</name>
    <name type="common">Joro spider</name>
    <name type="synonym">Nephila clavata</name>
    <dbReference type="NCBI Taxonomy" id="2740835"/>
    <lineage>
        <taxon>Eukaryota</taxon>
        <taxon>Metazoa</taxon>
        <taxon>Ecdysozoa</taxon>
        <taxon>Arthropoda</taxon>
        <taxon>Chelicerata</taxon>
        <taxon>Arachnida</taxon>
        <taxon>Araneae</taxon>
        <taxon>Araneomorphae</taxon>
        <taxon>Entelegynae</taxon>
        <taxon>Araneoidea</taxon>
        <taxon>Nephilidae</taxon>
        <taxon>Trichonephila</taxon>
    </lineage>
</organism>
<evidence type="ECO:0000256" key="3">
    <source>
        <dbReference type="ARBA" id="ARBA00022475"/>
    </source>
</evidence>
<feature type="compositionally biased region" description="Polar residues" evidence="8">
    <location>
        <begin position="671"/>
        <end position="682"/>
    </location>
</feature>
<dbReference type="InterPro" id="IPR003392">
    <property type="entry name" value="PTHD_SSD"/>
</dbReference>
<keyword evidence="3" id="KW-1003">Cell membrane</keyword>
<dbReference type="Proteomes" id="UP000887116">
    <property type="component" value="Unassembled WGS sequence"/>
</dbReference>
<dbReference type="Gene3D" id="1.20.1640.10">
    <property type="entry name" value="Multidrug efflux transporter AcrB transmembrane domain"/>
    <property type="match status" value="2"/>
</dbReference>
<evidence type="ECO:0000256" key="8">
    <source>
        <dbReference type="SAM" id="MobiDB-lite"/>
    </source>
</evidence>
<evidence type="ECO:0000313" key="12">
    <source>
        <dbReference type="Proteomes" id="UP000887116"/>
    </source>
</evidence>
<evidence type="ECO:0000256" key="7">
    <source>
        <dbReference type="ARBA" id="ARBA00023180"/>
    </source>
</evidence>
<evidence type="ECO:0000256" key="5">
    <source>
        <dbReference type="ARBA" id="ARBA00022989"/>
    </source>
</evidence>
<evidence type="ECO:0000256" key="9">
    <source>
        <dbReference type="SAM" id="Phobius"/>
    </source>
</evidence>
<dbReference type="EMBL" id="BMAO01002894">
    <property type="protein sequence ID" value="GFQ84118.1"/>
    <property type="molecule type" value="Genomic_DNA"/>
</dbReference>
<keyword evidence="6 9" id="KW-0472">Membrane</keyword>
<dbReference type="OrthoDB" id="6510177at2759"/>
<keyword evidence="12" id="KW-1185">Reference proteome</keyword>
<feature type="transmembrane region" description="Helical" evidence="9">
    <location>
        <begin position="444"/>
        <end position="464"/>
    </location>
</feature>
<feature type="transmembrane region" description="Helical" evidence="9">
    <location>
        <begin position="12"/>
        <end position="35"/>
    </location>
</feature>
<protein>
    <submittedName>
        <fullName evidence="11">Patched domain-containing protein 3</fullName>
    </submittedName>
</protein>
<dbReference type="AlphaFoldDB" id="A0A8X6GK11"/>
<keyword evidence="7" id="KW-0325">Glycoprotein</keyword>
<keyword evidence="5 9" id="KW-1133">Transmembrane helix</keyword>
<feature type="transmembrane region" description="Helical" evidence="9">
    <location>
        <begin position="470"/>
        <end position="488"/>
    </location>
</feature>
<feature type="transmembrane region" description="Helical" evidence="9">
    <location>
        <begin position="114"/>
        <end position="138"/>
    </location>
</feature>
<evidence type="ECO:0000256" key="1">
    <source>
        <dbReference type="ARBA" id="ARBA00004651"/>
    </source>
</evidence>
<comment type="similarity">
    <text evidence="2">Belongs to the patched family.</text>
</comment>
<feature type="transmembrane region" description="Helical" evidence="9">
    <location>
        <begin position="537"/>
        <end position="561"/>
    </location>
</feature>
<dbReference type="SUPFAM" id="SSF82866">
    <property type="entry name" value="Multidrug efflux transporter AcrB transmembrane domain"/>
    <property type="match status" value="2"/>
</dbReference>
<evidence type="ECO:0000313" key="11">
    <source>
        <dbReference type="EMBL" id="GFQ84118.1"/>
    </source>
</evidence>
<dbReference type="PANTHER" id="PTHR10796">
    <property type="entry name" value="PATCHED-RELATED"/>
    <property type="match status" value="1"/>
</dbReference>
<feature type="region of interest" description="Disordered" evidence="8">
    <location>
        <begin position="640"/>
        <end position="719"/>
    </location>
</feature>
<feature type="transmembrane region" description="Helical" evidence="9">
    <location>
        <begin position="419"/>
        <end position="437"/>
    </location>
</feature>
<keyword evidence="4 9" id="KW-0812">Transmembrane</keyword>
<comment type="subcellular location">
    <subcellularLocation>
        <location evidence="1">Cell membrane</location>
        <topology evidence="1">Multi-pass membrane protein</topology>
    </subcellularLocation>
</comment>
<evidence type="ECO:0000256" key="2">
    <source>
        <dbReference type="ARBA" id="ARBA00005585"/>
    </source>
</evidence>
<accession>A0A8X6GK11</accession>
<reference evidence="11" key="1">
    <citation type="submission" date="2020-07" db="EMBL/GenBank/DDBJ databases">
        <title>Multicomponent nature underlies the extraordinary mechanical properties of spider dragline silk.</title>
        <authorList>
            <person name="Kono N."/>
            <person name="Nakamura H."/>
            <person name="Mori M."/>
            <person name="Yoshida Y."/>
            <person name="Ohtoshi R."/>
            <person name="Malay A.D."/>
            <person name="Moran D.A.P."/>
            <person name="Tomita M."/>
            <person name="Numata K."/>
            <person name="Arakawa K."/>
        </authorList>
    </citation>
    <scope>NUCLEOTIDE SEQUENCE</scope>
</reference>
<feature type="region of interest" description="Disordered" evidence="8">
    <location>
        <begin position="736"/>
        <end position="767"/>
    </location>
</feature>
<dbReference type="Pfam" id="PF02460">
    <property type="entry name" value="Patched"/>
    <property type="match status" value="1"/>
</dbReference>